<organism evidence="1 2">
    <name type="scientific">Granulosicoccus antarcticus IMCC3135</name>
    <dbReference type="NCBI Taxonomy" id="1192854"/>
    <lineage>
        <taxon>Bacteria</taxon>
        <taxon>Pseudomonadati</taxon>
        <taxon>Pseudomonadota</taxon>
        <taxon>Gammaproteobacteria</taxon>
        <taxon>Chromatiales</taxon>
        <taxon>Granulosicoccaceae</taxon>
        <taxon>Granulosicoccus</taxon>
    </lineage>
</organism>
<dbReference type="EMBL" id="CP018632">
    <property type="protein sequence ID" value="ASJ75725.1"/>
    <property type="molecule type" value="Genomic_DNA"/>
</dbReference>
<keyword evidence="2" id="KW-1185">Reference proteome</keyword>
<protein>
    <submittedName>
        <fullName evidence="1">Uncharacterized protein</fullName>
    </submittedName>
</protein>
<dbReference type="Proteomes" id="UP000250079">
    <property type="component" value="Chromosome"/>
</dbReference>
<reference evidence="1 2" key="1">
    <citation type="submission" date="2016-12" db="EMBL/GenBank/DDBJ databases">
        <authorList>
            <person name="Song W.-J."/>
            <person name="Kurnit D.M."/>
        </authorList>
    </citation>
    <scope>NUCLEOTIDE SEQUENCE [LARGE SCALE GENOMIC DNA]</scope>
    <source>
        <strain evidence="1 2">IMCC3135</strain>
    </source>
</reference>
<accession>A0A2Z2NZ69</accession>
<dbReference type="KEGG" id="gai:IMCC3135_28365"/>
<gene>
    <name evidence="1" type="ORF">IMCC3135_28365</name>
</gene>
<proteinExistence type="predicted"/>
<name>A0A2Z2NZ69_9GAMM</name>
<evidence type="ECO:0000313" key="1">
    <source>
        <dbReference type="EMBL" id="ASJ75725.1"/>
    </source>
</evidence>
<dbReference type="AlphaFoldDB" id="A0A2Z2NZ69"/>
<sequence length="64" mass="7085">MEWTKTSVVPVITYKVFWQLVCVTTEQRDTKLLTKASGSNHMIFAGSAVLAAVARKKLLMGISE</sequence>
<evidence type="ECO:0000313" key="2">
    <source>
        <dbReference type="Proteomes" id="UP000250079"/>
    </source>
</evidence>